<dbReference type="Gene3D" id="1.10.340.70">
    <property type="match status" value="1"/>
</dbReference>
<dbReference type="InterPro" id="IPR012337">
    <property type="entry name" value="RNaseH-like_sf"/>
</dbReference>
<dbReference type="PANTHER" id="PTHR37984:SF9">
    <property type="entry name" value="INTEGRASE CATALYTIC DOMAIN-CONTAINING PROTEIN"/>
    <property type="match status" value="1"/>
</dbReference>
<dbReference type="CDD" id="cd09274">
    <property type="entry name" value="RNase_HI_RT_Ty3"/>
    <property type="match status" value="1"/>
</dbReference>
<dbReference type="InterPro" id="IPR000477">
    <property type="entry name" value="RT_dom"/>
</dbReference>
<dbReference type="SUPFAM" id="SSF53098">
    <property type="entry name" value="Ribonuclease H-like"/>
    <property type="match status" value="1"/>
</dbReference>
<dbReference type="GO" id="GO:0003676">
    <property type="term" value="F:nucleic acid binding"/>
    <property type="evidence" value="ECO:0007669"/>
    <property type="project" value="InterPro"/>
</dbReference>
<dbReference type="InterPro" id="IPR036397">
    <property type="entry name" value="RNaseH_sf"/>
</dbReference>
<evidence type="ECO:0000313" key="6">
    <source>
        <dbReference type="Proteomes" id="UP001460270"/>
    </source>
</evidence>
<dbReference type="Pfam" id="PF17919">
    <property type="entry name" value="RT_RNaseH_2"/>
    <property type="match status" value="1"/>
</dbReference>
<keyword evidence="6" id="KW-1185">Reference proteome</keyword>
<dbReference type="EC" id="3.1.26.4" evidence="2"/>
<evidence type="ECO:0000313" key="5">
    <source>
        <dbReference type="EMBL" id="KAK7882125.1"/>
    </source>
</evidence>
<name>A0AAW0MNY7_9GOBI</name>
<protein>
    <recommendedName>
        <fullName evidence="3">Gypsy retrotransposon integrase-like protein 1</fullName>
        <ecNumber evidence="2">3.1.26.4</ecNumber>
    </recommendedName>
</protein>
<dbReference type="InterPro" id="IPR041588">
    <property type="entry name" value="Integrase_H2C2"/>
</dbReference>
<dbReference type="Gene3D" id="3.30.70.270">
    <property type="match status" value="1"/>
</dbReference>
<evidence type="ECO:0000256" key="3">
    <source>
        <dbReference type="ARBA" id="ARBA00039658"/>
    </source>
</evidence>
<dbReference type="Pfam" id="PF17921">
    <property type="entry name" value="Integrase_H2C2"/>
    <property type="match status" value="1"/>
</dbReference>
<dbReference type="SUPFAM" id="SSF56672">
    <property type="entry name" value="DNA/RNA polymerases"/>
    <property type="match status" value="1"/>
</dbReference>
<dbReference type="Gene3D" id="3.10.20.370">
    <property type="match status" value="1"/>
</dbReference>
<evidence type="ECO:0000256" key="2">
    <source>
        <dbReference type="ARBA" id="ARBA00012180"/>
    </source>
</evidence>
<dbReference type="InterPro" id="IPR041577">
    <property type="entry name" value="RT_RNaseH_2"/>
</dbReference>
<dbReference type="GO" id="GO:0004523">
    <property type="term" value="F:RNA-DNA hybrid ribonuclease activity"/>
    <property type="evidence" value="ECO:0007669"/>
    <property type="project" value="UniProtKB-EC"/>
</dbReference>
<reference evidence="6" key="1">
    <citation type="submission" date="2024-04" db="EMBL/GenBank/DDBJ databases">
        <title>Salinicola lusitanus LLJ914,a marine bacterium isolated from the Okinawa Trough.</title>
        <authorList>
            <person name="Li J."/>
        </authorList>
    </citation>
    <scope>NUCLEOTIDE SEQUENCE [LARGE SCALE GENOMIC DNA]</scope>
</reference>
<gene>
    <name evidence="5" type="ORF">WMY93_028299</name>
</gene>
<dbReference type="InterPro" id="IPR043502">
    <property type="entry name" value="DNA/RNA_pol_sf"/>
</dbReference>
<sequence>MDTLKTTYPKLCNGLGEVRQTYHIKLKPDAVPYSLKTPRRIPLPLMGKVKEELQRMEELGVITQVEEPTDWCAGMVVVPKKCSPDLRLCVDFTGLNEYVCREKYVLPSVEQSLGMLAGAKVFSKLDANMGFWQIPLSEESAKLTTFITPFGRFHFNRLPFGINSAPEHFQRTMAEVIEGLEGVVCHIDDVLVGKFIPHLAEKDKALRDLLSKKNAWYWGTDQDKAFKTLKDALTSPPVLAMYDPNRDPKVSADASSYGLGGVLLQLWEEGWRPVAYASRSLSPTEQRYAQVEKEALASTWACERFRDFLIGKHFCLETDHKPLVSLLGGQALDLLPPRIQRFRMRLMRYSYNVQYAPGKSLWTADTLSRSPLKTKLTQSDKDLMENTDIYVDSVVSNMPISSSYMQTLKEQLKMDSVCAHVMDMCTQGWPDHAKQEPLLKNYWPDRATLTVKDGLLLKDTRLVIPSAMRNDVLAKLHEGHQGVVKCKARARQTVWWPGLSQQISEMVLKCRTCIQERHNHSEPLMPTKCPDRPWQKVGTDLFELGGKTYLLAVDYLSRFVEIALLNKTRSNDVITHLKSFFARHGIPEVLMSDNGPQFSGQTFADFSAAYGFKHVTSSPRFPQSNGEAERAVQTVKNLLKKAADPYLALLAYRATPLQNGYSPAELLMGRRLRTTLPTLSSQLDPTLPDSSTLAQKEREKRMLDIANFNRRHRAKPLCNLAPGEQVWVTDTKTPGTVVQSHSTPRSYTVDLPQGTVRRNRMHLIPLHSSLHEKSDLPLEQEVSTPRVVPVTPVNTDVVRTRSGRAVVKPKKLDL</sequence>
<feature type="domain" description="Integrase catalytic" evidence="4">
    <location>
        <begin position="529"/>
        <end position="696"/>
    </location>
</feature>
<accession>A0AAW0MNY7</accession>
<dbReference type="CDD" id="cd01647">
    <property type="entry name" value="RT_LTR"/>
    <property type="match status" value="1"/>
</dbReference>
<dbReference type="AlphaFoldDB" id="A0AAW0MNY7"/>
<dbReference type="InterPro" id="IPR001584">
    <property type="entry name" value="Integrase_cat-core"/>
</dbReference>
<dbReference type="PANTHER" id="PTHR37984">
    <property type="entry name" value="PROTEIN CBG26694"/>
    <property type="match status" value="1"/>
</dbReference>
<evidence type="ECO:0000259" key="4">
    <source>
        <dbReference type="PROSITE" id="PS50994"/>
    </source>
</evidence>
<dbReference type="FunFam" id="1.10.340.70:FF:000003">
    <property type="entry name" value="Protein CBG25708"/>
    <property type="match status" value="1"/>
</dbReference>
<dbReference type="FunFam" id="3.30.420.10:FF:000063">
    <property type="entry name" value="Retrovirus-related Pol polyprotein from transposon 297-like Protein"/>
    <property type="match status" value="1"/>
</dbReference>
<dbReference type="Gene3D" id="3.10.10.10">
    <property type="entry name" value="HIV Type 1 Reverse Transcriptase, subunit A, domain 1"/>
    <property type="match status" value="1"/>
</dbReference>
<dbReference type="Pfam" id="PF00665">
    <property type="entry name" value="rve"/>
    <property type="match status" value="1"/>
</dbReference>
<dbReference type="Pfam" id="PF00078">
    <property type="entry name" value="RVT_1"/>
    <property type="match status" value="1"/>
</dbReference>
<dbReference type="Proteomes" id="UP001460270">
    <property type="component" value="Unassembled WGS sequence"/>
</dbReference>
<comment type="caution">
    <text evidence="5">The sequence shown here is derived from an EMBL/GenBank/DDBJ whole genome shotgun (WGS) entry which is preliminary data.</text>
</comment>
<dbReference type="FunFam" id="3.10.20.370:FF:000001">
    <property type="entry name" value="Retrovirus-related Pol polyprotein from transposon 17.6-like protein"/>
    <property type="match status" value="1"/>
</dbReference>
<organism evidence="5 6">
    <name type="scientific">Mugilogobius chulae</name>
    <name type="common">yellowstripe goby</name>
    <dbReference type="NCBI Taxonomy" id="88201"/>
    <lineage>
        <taxon>Eukaryota</taxon>
        <taxon>Metazoa</taxon>
        <taxon>Chordata</taxon>
        <taxon>Craniata</taxon>
        <taxon>Vertebrata</taxon>
        <taxon>Euteleostomi</taxon>
        <taxon>Actinopterygii</taxon>
        <taxon>Neopterygii</taxon>
        <taxon>Teleostei</taxon>
        <taxon>Neoteleostei</taxon>
        <taxon>Acanthomorphata</taxon>
        <taxon>Gobiaria</taxon>
        <taxon>Gobiiformes</taxon>
        <taxon>Gobioidei</taxon>
        <taxon>Gobiidae</taxon>
        <taxon>Gobionellinae</taxon>
        <taxon>Mugilogobius</taxon>
    </lineage>
</organism>
<dbReference type="PROSITE" id="PS50994">
    <property type="entry name" value="INTEGRASE"/>
    <property type="match status" value="1"/>
</dbReference>
<dbReference type="GO" id="GO:0015074">
    <property type="term" value="P:DNA integration"/>
    <property type="evidence" value="ECO:0007669"/>
    <property type="project" value="InterPro"/>
</dbReference>
<dbReference type="InterPro" id="IPR050951">
    <property type="entry name" value="Retrovirus_Pol_polyprotein"/>
</dbReference>
<dbReference type="Gene3D" id="3.30.420.10">
    <property type="entry name" value="Ribonuclease H-like superfamily/Ribonuclease H"/>
    <property type="match status" value="1"/>
</dbReference>
<proteinExistence type="inferred from homology"/>
<dbReference type="EMBL" id="JBBPFD010000021">
    <property type="protein sequence ID" value="KAK7882125.1"/>
    <property type="molecule type" value="Genomic_DNA"/>
</dbReference>
<evidence type="ECO:0000256" key="1">
    <source>
        <dbReference type="ARBA" id="ARBA00010879"/>
    </source>
</evidence>
<comment type="similarity">
    <text evidence="1">Belongs to the beta type-B retroviral polymerase family. HERV class-II K(HML-2) pol subfamily.</text>
</comment>
<dbReference type="InterPro" id="IPR043128">
    <property type="entry name" value="Rev_trsase/Diguanyl_cyclase"/>
</dbReference>